<evidence type="ECO:0000256" key="1">
    <source>
        <dbReference type="ARBA" id="ARBA00004141"/>
    </source>
</evidence>
<keyword evidence="3 5" id="KW-1133">Transmembrane helix</keyword>
<evidence type="ECO:0000256" key="3">
    <source>
        <dbReference type="ARBA" id="ARBA00022989"/>
    </source>
</evidence>
<evidence type="ECO:0000256" key="5">
    <source>
        <dbReference type="SAM" id="Phobius"/>
    </source>
</evidence>
<dbReference type="AlphaFoldDB" id="A0A382CIS3"/>
<feature type="transmembrane region" description="Helical" evidence="5">
    <location>
        <begin position="74"/>
        <end position="95"/>
    </location>
</feature>
<organism evidence="6">
    <name type="scientific">marine metagenome</name>
    <dbReference type="NCBI Taxonomy" id="408172"/>
    <lineage>
        <taxon>unclassified sequences</taxon>
        <taxon>metagenomes</taxon>
        <taxon>ecological metagenomes</taxon>
    </lineage>
</organism>
<comment type="subcellular location">
    <subcellularLocation>
        <location evidence="1">Membrane</location>
        <topology evidence="1">Multi-pass membrane protein</topology>
    </subcellularLocation>
</comment>
<dbReference type="InterPro" id="IPR004299">
    <property type="entry name" value="MBOAT_fam"/>
</dbReference>
<feature type="transmembrane region" description="Helical" evidence="5">
    <location>
        <begin position="7"/>
        <end position="26"/>
    </location>
</feature>
<dbReference type="GO" id="GO:0016020">
    <property type="term" value="C:membrane"/>
    <property type="evidence" value="ECO:0007669"/>
    <property type="project" value="UniProtKB-SubCell"/>
</dbReference>
<feature type="transmembrane region" description="Helical" evidence="5">
    <location>
        <begin position="217"/>
        <end position="243"/>
    </location>
</feature>
<evidence type="ECO:0000256" key="4">
    <source>
        <dbReference type="ARBA" id="ARBA00023136"/>
    </source>
</evidence>
<protein>
    <submittedName>
        <fullName evidence="6">Uncharacterized protein</fullName>
    </submittedName>
</protein>
<keyword evidence="4 5" id="KW-0472">Membrane</keyword>
<gene>
    <name evidence="6" type="ORF">METZ01_LOCUS178603</name>
</gene>
<dbReference type="EMBL" id="UINC01034621">
    <property type="protein sequence ID" value="SVB25749.1"/>
    <property type="molecule type" value="Genomic_DNA"/>
</dbReference>
<feature type="transmembrane region" description="Helical" evidence="5">
    <location>
        <begin position="375"/>
        <end position="393"/>
    </location>
</feature>
<name>A0A382CIS3_9ZZZZ</name>
<feature type="transmembrane region" description="Helical" evidence="5">
    <location>
        <begin position="115"/>
        <end position="135"/>
    </location>
</feature>
<evidence type="ECO:0000313" key="6">
    <source>
        <dbReference type="EMBL" id="SVB25749.1"/>
    </source>
</evidence>
<feature type="transmembrane region" description="Helical" evidence="5">
    <location>
        <begin position="155"/>
        <end position="175"/>
    </location>
</feature>
<accession>A0A382CIS3</accession>
<dbReference type="InterPro" id="IPR051085">
    <property type="entry name" value="MB_O-acyltransferase"/>
</dbReference>
<dbReference type="PANTHER" id="PTHR13285">
    <property type="entry name" value="ACYLTRANSFERASE"/>
    <property type="match status" value="1"/>
</dbReference>
<feature type="transmembrane region" description="Helical" evidence="5">
    <location>
        <begin position="337"/>
        <end position="354"/>
    </location>
</feature>
<keyword evidence="2 5" id="KW-0812">Transmembrane</keyword>
<feature type="transmembrane region" description="Helical" evidence="5">
    <location>
        <begin position="38"/>
        <end position="62"/>
    </location>
</feature>
<dbReference type="GO" id="GO:0016746">
    <property type="term" value="F:acyltransferase activity"/>
    <property type="evidence" value="ECO:0007669"/>
    <property type="project" value="TreeGrafter"/>
</dbReference>
<dbReference type="PANTHER" id="PTHR13285:SF18">
    <property type="entry name" value="PROTEIN-CYSTEINE N-PALMITOYLTRANSFERASE RASP"/>
    <property type="match status" value="1"/>
</dbReference>
<feature type="transmembrane region" description="Helical" evidence="5">
    <location>
        <begin position="311"/>
        <end position="331"/>
    </location>
</feature>
<evidence type="ECO:0000256" key="2">
    <source>
        <dbReference type="ARBA" id="ARBA00022692"/>
    </source>
</evidence>
<dbReference type="Pfam" id="PF03062">
    <property type="entry name" value="MBOAT"/>
    <property type="match status" value="1"/>
</dbReference>
<reference evidence="6" key="1">
    <citation type="submission" date="2018-05" db="EMBL/GenBank/DDBJ databases">
        <authorList>
            <person name="Lanie J.A."/>
            <person name="Ng W.-L."/>
            <person name="Kazmierczak K.M."/>
            <person name="Andrzejewski T.M."/>
            <person name="Davidsen T.M."/>
            <person name="Wayne K.J."/>
            <person name="Tettelin H."/>
            <person name="Glass J.I."/>
            <person name="Rusch D."/>
            <person name="Podicherti R."/>
            <person name="Tsui H.-C.T."/>
            <person name="Winkler M.E."/>
        </authorList>
    </citation>
    <scope>NUCLEOTIDE SEQUENCE</scope>
</reference>
<proteinExistence type="predicted"/>
<sequence length="399" mass="45384">MALLINPTFWVITIAVYLLLLVRLPGSLTFRFGLSNLIALYLLLGWETTLGALVFVCLVWIAINLTTRLKSRQILNSSSLVCFGFLGILLFSFLLHKLNLENTEFPTQMKQIAPWFPAEFLLPFFATLSFSYIFVRCIDLSRSCIWGDTPLIDPISLVGYLIPFHMLLAGPVNIYKEHVNINNKNTDSISPASTILIINEITTGLFYKFVLAEGIRIYFYGLGGNILVTEWFDSTILIVYVFFDFAGYSKIARGLGLLYGIPTPINFNAPFLSTSITEFFARWHMSMGQFVLHNLFTPIQLVLVRKFGVRWAAPASIISMVISFGFVGLWHRLNWTWLLWGVVMGILMAVEKFTQTFLISQKWNQPEYAKTTITGLARVYVYSIITLTIYFISSEVFPV</sequence>